<proteinExistence type="predicted"/>
<sequence>MISLVGTFLNSEGNQHTFTFKNPDATKSADEIKESLGLLASLDLFEKDGVGLFQTVVKAKYVEKIERPIFEGTKLFGEPIAAQEPATAIQLPEPAPLFFRSQSQKALNQHLQPKEEAPEIQTELPAALTIETKQKLPAPAGSFYTRTKEKLFYRINRKIKAKGREAPPDPS</sequence>
<reference evidence="1 2" key="1">
    <citation type="submission" date="2013-02" db="EMBL/GenBank/DDBJ databases">
        <title>The Genome Sequence of Enterococcus pallens BAA-351.</title>
        <authorList>
            <consortium name="The Broad Institute Genome Sequencing Platform"/>
            <consortium name="The Broad Institute Genome Sequencing Center for Infectious Disease"/>
            <person name="Earl A.M."/>
            <person name="Gilmore M.S."/>
            <person name="Lebreton F."/>
            <person name="Walker B."/>
            <person name="Young S.K."/>
            <person name="Zeng Q."/>
            <person name="Gargeya S."/>
            <person name="Fitzgerald M."/>
            <person name="Haas B."/>
            <person name="Abouelleil A."/>
            <person name="Alvarado L."/>
            <person name="Arachchi H.M."/>
            <person name="Berlin A.M."/>
            <person name="Chapman S.B."/>
            <person name="Dewar J."/>
            <person name="Goldberg J."/>
            <person name="Griggs A."/>
            <person name="Gujja S."/>
            <person name="Hansen M."/>
            <person name="Howarth C."/>
            <person name="Imamovic A."/>
            <person name="Larimer J."/>
            <person name="McCowan C."/>
            <person name="Murphy C."/>
            <person name="Neiman D."/>
            <person name="Pearson M."/>
            <person name="Priest M."/>
            <person name="Roberts A."/>
            <person name="Saif S."/>
            <person name="Shea T."/>
            <person name="Sisk P."/>
            <person name="Sykes S."/>
            <person name="Wortman J."/>
            <person name="Nusbaum C."/>
            <person name="Birren B."/>
        </authorList>
    </citation>
    <scope>NUCLEOTIDE SEQUENCE [LARGE SCALE GENOMIC DNA]</scope>
    <source>
        <strain evidence="1 2">ATCC BAA-351</strain>
    </source>
</reference>
<evidence type="ECO:0000313" key="1">
    <source>
        <dbReference type="EMBL" id="EOH94762.1"/>
    </source>
</evidence>
<keyword evidence="2" id="KW-1185">Reference proteome</keyword>
<dbReference type="Proteomes" id="UP000013782">
    <property type="component" value="Unassembled WGS sequence"/>
</dbReference>
<dbReference type="Pfam" id="PF11148">
    <property type="entry name" value="DUF2922"/>
    <property type="match status" value="1"/>
</dbReference>
<evidence type="ECO:0000313" key="2">
    <source>
        <dbReference type="Proteomes" id="UP000013782"/>
    </source>
</evidence>
<protein>
    <recommendedName>
        <fullName evidence="3">DUF2922 family protein</fullName>
    </recommendedName>
</protein>
<accession>R2QE46</accession>
<name>R2QE46_9ENTE</name>
<evidence type="ECO:0008006" key="3">
    <source>
        <dbReference type="Google" id="ProtNLM"/>
    </source>
</evidence>
<dbReference type="HOGENOM" id="CLU_1382255_0_0_9"/>
<dbReference type="InterPro" id="IPR021321">
    <property type="entry name" value="DUF2922"/>
</dbReference>
<dbReference type="OrthoDB" id="2323347at2"/>
<dbReference type="PATRIC" id="fig|1158607.3.peg.1653"/>
<organism evidence="1 2">
    <name type="scientific">Enterococcus pallens ATCC BAA-351</name>
    <dbReference type="NCBI Taxonomy" id="1158607"/>
    <lineage>
        <taxon>Bacteria</taxon>
        <taxon>Bacillati</taxon>
        <taxon>Bacillota</taxon>
        <taxon>Bacilli</taxon>
        <taxon>Lactobacillales</taxon>
        <taxon>Enterococcaceae</taxon>
        <taxon>Enterococcus</taxon>
    </lineage>
</organism>
<dbReference type="RefSeq" id="WP_010756690.1">
    <property type="nucleotide sequence ID" value="NZ_ASWD01000006.1"/>
</dbReference>
<dbReference type="EMBL" id="AJAQ01000014">
    <property type="protein sequence ID" value="EOH94762.1"/>
    <property type="molecule type" value="Genomic_DNA"/>
</dbReference>
<gene>
    <name evidence="1" type="ORF">UAU_01684</name>
</gene>
<dbReference type="AlphaFoldDB" id="R2QE46"/>
<dbReference type="eggNOG" id="ENOG5030NEG">
    <property type="taxonomic scope" value="Bacteria"/>
</dbReference>
<comment type="caution">
    <text evidence="1">The sequence shown here is derived from an EMBL/GenBank/DDBJ whole genome shotgun (WGS) entry which is preliminary data.</text>
</comment>